<dbReference type="EMBL" id="JABFAC010000010">
    <property type="protein sequence ID" value="MBA0626440.1"/>
    <property type="molecule type" value="Genomic_DNA"/>
</dbReference>
<reference evidence="1 2" key="1">
    <citation type="journal article" date="2019" name="Genome Biol. Evol.">
        <title>Insights into the evolution of the New World diploid cottons (Gossypium, subgenus Houzingenia) based on genome sequencing.</title>
        <authorList>
            <person name="Grover C.E."/>
            <person name="Arick M.A. 2nd"/>
            <person name="Thrash A."/>
            <person name="Conover J.L."/>
            <person name="Sanders W.S."/>
            <person name="Peterson D.G."/>
            <person name="Frelichowski J.E."/>
            <person name="Scheffler J.A."/>
            <person name="Scheffler B.E."/>
            <person name="Wendel J.F."/>
        </authorList>
    </citation>
    <scope>NUCLEOTIDE SEQUENCE [LARGE SCALE GENOMIC DNA]</scope>
    <source>
        <strain evidence="1">27</strain>
        <tissue evidence="1">Leaf</tissue>
    </source>
</reference>
<name>A0A7J8SKU7_GOSDV</name>
<dbReference type="Proteomes" id="UP000593561">
    <property type="component" value="Unassembled WGS sequence"/>
</dbReference>
<sequence>MICVSNVVLSEGIWNSQWLLTDEERARQVMTQFSYCELCGSIEESAIHAIRDCGFAQTVRKFVLPRRAWGSFFDLPFERWAWVVLEGLKLGWDQGFRKVESESDDALLIKAIQNGLVAVTKAVGGGLDQLVVIEEPPLYV</sequence>
<keyword evidence="2" id="KW-1185">Reference proteome</keyword>
<evidence type="ECO:0000313" key="1">
    <source>
        <dbReference type="EMBL" id="MBA0626440.1"/>
    </source>
</evidence>
<protein>
    <recommendedName>
        <fullName evidence="3">Reverse transcriptase zinc-binding domain-containing protein</fullName>
    </recommendedName>
</protein>
<organism evidence="1 2">
    <name type="scientific">Gossypium davidsonii</name>
    <name type="common">Davidson's cotton</name>
    <name type="synonym">Gossypium klotzschianum subsp. davidsonii</name>
    <dbReference type="NCBI Taxonomy" id="34287"/>
    <lineage>
        <taxon>Eukaryota</taxon>
        <taxon>Viridiplantae</taxon>
        <taxon>Streptophyta</taxon>
        <taxon>Embryophyta</taxon>
        <taxon>Tracheophyta</taxon>
        <taxon>Spermatophyta</taxon>
        <taxon>Magnoliopsida</taxon>
        <taxon>eudicotyledons</taxon>
        <taxon>Gunneridae</taxon>
        <taxon>Pentapetalae</taxon>
        <taxon>rosids</taxon>
        <taxon>malvids</taxon>
        <taxon>Malvales</taxon>
        <taxon>Malvaceae</taxon>
        <taxon>Malvoideae</taxon>
        <taxon>Gossypium</taxon>
    </lineage>
</organism>
<evidence type="ECO:0000313" key="2">
    <source>
        <dbReference type="Proteomes" id="UP000593561"/>
    </source>
</evidence>
<dbReference type="AlphaFoldDB" id="A0A7J8SKU7"/>
<comment type="caution">
    <text evidence="1">The sequence shown here is derived from an EMBL/GenBank/DDBJ whole genome shotgun (WGS) entry which is preliminary data.</text>
</comment>
<gene>
    <name evidence="1" type="ORF">Godav_004107</name>
</gene>
<accession>A0A7J8SKU7</accession>
<evidence type="ECO:0008006" key="3">
    <source>
        <dbReference type="Google" id="ProtNLM"/>
    </source>
</evidence>
<proteinExistence type="predicted"/>